<dbReference type="AlphaFoldDB" id="A0A495IVD4"/>
<organism evidence="2 3">
    <name type="scientific">Mucilaginibacter gracilis</name>
    <dbReference type="NCBI Taxonomy" id="423350"/>
    <lineage>
        <taxon>Bacteria</taxon>
        <taxon>Pseudomonadati</taxon>
        <taxon>Bacteroidota</taxon>
        <taxon>Sphingobacteriia</taxon>
        <taxon>Sphingobacteriales</taxon>
        <taxon>Sphingobacteriaceae</taxon>
        <taxon>Mucilaginibacter</taxon>
    </lineage>
</organism>
<dbReference type="Proteomes" id="UP000268007">
    <property type="component" value="Unassembled WGS sequence"/>
</dbReference>
<name>A0A495IVD4_9SPHI</name>
<feature type="region of interest" description="Disordered" evidence="1">
    <location>
        <begin position="1"/>
        <end position="73"/>
    </location>
</feature>
<proteinExistence type="predicted"/>
<dbReference type="OrthoDB" id="793497at2"/>
<protein>
    <submittedName>
        <fullName evidence="2">Uncharacterized protein</fullName>
    </submittedName>
</protein>
<sequence length="178" mass="19635">MKTAELENKKATTNTNVNDSNPVTAENKTPRFVAGNPVNKDSAKPDERAKPETDKPVEQPKAEPAKTAEAPKAAEVVKPVLNLEGTLKLVEELHRRKVQRDKLLETITNLEAFEVAQDEETELSGTTKFSRCELTIEDDKGRTFTTKNPVIIFHVAQYVNALCVDKLAQIEAGITIPA</sequence>
<evidence type="ECO:0000313" key="2">
    <source>
        <dbReference type="EMBL" id="RKR79974.1"/>
    </source>
</evidence>
<reference evidence="2 3" key="1">
    <citation type="submission" date="2018-10" db="EMBL/GenBank/DDBJ databases">
        <title>Genomic Encyclopedia of Archaeal and Bacterial Type Strains, Phase II (KMG-II): from individual species to whole genera.</title>
        <authorList>
            <person name="Goeker M."/>
        </authorList>
    </citation>
    <scope>NUCLEOTIDE SEQUENCE [LARGE SCALE GENOMIC DNA]</scope>
    <source>
        <strain evidence="2 3">DSM 18602</strain>
    </source>
</reference>
<dbReference type="RefSeq" id="WP_121195580.1">
    <property type="nucleotide sequence ID" value="NZ_RBKU01000001.1"/>
</dbReference>
<accession>A0A495IVD4</accession>
<feature type="compositionally biased region" description="Basic and acidic residues" evidence="1">
    <location>
        <begin position="1"/>
        <end position="10"/>
    </location>
</feature>
<comment type="caution">
    <text evidence="2">The sequence shown here is derived from an EMBL/GenBank/DDBJ whole genome shotgun (WGS) entry which is preliminary data.</text>
</comment>
<evidence type="ECO:0000256" key="1">
    <source>
        <dbReference type="SAM" id="MobiDB-lite"/>
    </source>
</evidence>
<gene>
    <name evidence="2" type="ORF">BDD43_0060</name>
</gene>
<evidence type="ECO:0000313" key="3">
    <source>
        <dbReference type="Proteomes" id="UP000268007"/>
    </source>
</evidence>
<feature type="compositionally biased region" description="Polar residues" evidence="1">
    <location>
        <begin position="11"/>
        <end position="27"/>
    </location>
</feature>
<keyword evidence="3" id="KW-1185">Reference proteome</keyword>
<feature type="compositionally biased region" description="Basic and acidic residues" evidence="1">
    <location>
        <begin position="41"/>
        <end position="66"/>
    </location>
</feature>
<dbReference type="EMBL" id="RBKU01000001">
    <property type="protein sequence ID" value="RKR79974.1"/>
    <property type="molecule type" value="Genomic_DNA"/>
</dbReference>